<dbReference type="InterPro" id="IPR011335">
    <property type="entry name" value="Restrct_endonuc-II-like"/>
</dbReference>
<dbReference type="InterPro" id="IPR014017">
    <property type="entry name" value="DNA_helicase_UvrD-like_C"/>
</dbReference>
<keyword evidence="8" id="KW-0238">DNA-binding</keyword>
<dbReference type="AlphaFoldDB" id="A0A1F6MNL5"/>
<gene>
    <name evidence="12" type="ORF">A3C90_03985</name>
</gene>
<evidence type="ECO:0000256" key="9">
    <source>
        <dbReference type="ARBA" id="ARBA00023204"/>
    </source>
</evidence>
<dbReference type="Pfam" id="PF12705">
    <property type="entry name" value="PDDEXK_1"/>
    <property type="match status" value="1"/>
</dbReference>
<dbReference type="Pfam" id="PF13361">
    <property type="entry name" value="UvrD_C"/>
    <property type="match status" value="1"/>
</dbReference>
<comment type="caution">
    <text evidence="12">The sequence shown here is derived from an EMBL/GenBank/DDBJ whole genome shotgun (WGS) entry which is preliminary data.</text>
</comment>
<evidence type="ECO:0000256" key="7">
    <source>
        <dbReference type="ARBA" id="ARBA00022840"/>
    </source>
</evidence>
<dbReference type="STRING" id="1798683.A3C90_03985"/>
<keyword evidence="7" id="KW-0067">ATP-binding</keyword>
<evidence type="ECO:0000256" key="5">
    <source>
        <dbReference type="ARBA" id="ARBA00022806"/>
    </source>
</evidence>
<protein>
    <recommendedName>
        <fullName evidence="14">DNA helicase</fullName>
    </recommendedName>
</protein>
<dbReference type="Gene3D" id="3.40.50.300">
    <property type="entry name" value="P-loop containing nucleotide triphosphate hydrolases"/>
    <property type="match status" value="1"/>
</dbReference>
<dbReference type="GO" id="GO:0004527">
    <property type="term" value="F:exonuclease activity"/>
    <property type="evidence" value="ECO:0007669"/>
    <property type="project" value="UniProtKB-KW"/>
</dbReference>
<dbReference type="InterPro" id="IPR038726">
    <property type="entry name" value="PDDEXK_AddAB-type"/>
</dbReference>
<sequence length="538" mass="61416">MTNADMHVLTEMAKKKSISYYDALTRSAEWRISKEGIAAAEKLLLLIHAGVKRARNEKPTSVLYHFLEDSGYLRFLTREEGEGSPASGRAIHHLTQFFDFLSRYEETAPDAHVKHFVDYFTSILASGDEGKLYQPKDTPDSVNLMTVHGAKGLEFRYVFVVNLVEERFPTRRRSDAIDIPLPLVKEQLPEGDSHYQEERRLMYVATTRAKEGLYLTSAEDYGGARKKKISRFVTELGYGTIAKLSTESKLDTGYWKLGKEDKKEAGDHALSKCEPPNSYSFSQIRSFETCPYQYKLAHVLHIPVKGNASFSFGQSMHATLQKFYQRVRELNSVTQDSLFDSSQFEKIGEVSAPTLDELYSIYEQSWIGDWFENKEQREGMYKKGREILNIFYTSQDGRWTVPVSLEQAFRIKVGEYWITGRIDRVDKLPDGSLEIIDYKTGASKEKLGTDDKDQLLIYQIAAETLPEYRDAGKIGQLTFYYLNDNIRTSFVGDNADLQKIQEKILRTVGGITAGDFAATPSAFVCARCDFRDICEYRQ</sequence>
<dbReference type="EMBL" id="MFQE01000031">
    <property type="protein sequence ID" value="OGH73251.1"/>
    <property type="molecule type" value="Genomic_DNA"/>
</dbReference>
<keyword evidence="9" id="KW-0234">DNA repair</keyword>
<dbReference type="GO" id="GO:0003677">
    <property type="term" value="F:DNA binding"/>
    <property type="evidence" value="ECO:0007669"/>
    <property type="project" value="UniProtKB-KW"/>
</dbReference>
<keyword evidence="6" id="KW-0269">Exonuclease</keyword>
<organism evidence="12 13">
    <name type="scientific">Candidatus Magasanikbacteria bacterium RIFCSPHIGHO2_02_FULL_51_14</name>
    <dbReference type="NCBI Taxonomy" id="1798683"/>
    <lineage>
        <taxon>Bacteria</taxon>
        <taxon>Candidatus Magasanikiibacteriota</taxon>
    </lineage>
</organism>
<accession>A0A1F6MNL5</accession>
<evidence type="ECO:0008006" key="14">
    <source>
        <dbReference type="Google" id="ProtNLM"/>
    </source>
</evidence>
<feature type="domain" description="UvrD-like helicase C-terminal" evidence="11">
    <location>
        <begin position="89"/>
        <end position="219"/>
    </location>
</feature>
<dbReference type="GO" id="GO:0005524">
    <property type="term" value="F:ATP binding"/>
    <property type="evidence" value="ECO:0007669"/>
    <property type="project" value="UniProtKB-KW"/>
</dbReference>
<dbReference type="Proteomes" id="UP000177457">
    <property type="component" value="Unassembled WGS sequence"/>
</dbReference>
<dbReference type="PANTHER" id="PTHR11070">
    <property type="entry name" value="UVRD / RECB / PCRA DNA HELICASE FAMILY MEMBER"/>
    <property type="match status" value="1"/>
</dbReference>
<feature type="domain" description="PD-(D/E)XK endonuclease-like" evidence="10">
    <location>
        <begin position="279"/>
        <end position="535"/>
    </location>
</feature>
<evidence type="ECO:0000256" key="3">
    <source>
        <dbReference type="ARBA" id="ARBA00022763"/>
    </source>
</evidence>
<dbReference type="GO" id="GO:0043138">
    <property type="term" value="F:3'-5' DNA helicase activity"/>
    <property type="evidence" value="ECO:0007669"/>
    <property type="project" value="TreeGrafter"/>
</dbReference>
<evidence type="ECO:0000256" key="8">
    <source>
        <dbReference type="ARBA" id="ARBA00023125"/>
    </source>
</evidence>
<evidence type="ECO:0000256" key="4">
    <source>
        <dbReference type="ARBA" id="ARBA00022801"/>
    </source>
</evidence>
<dbReference type="Gene3D" id="3.90.320.10">
    <property type="match status" value="1"/>
</dbReference>
<keyword evidence="1" id="KW-0540">Nuclease</keyword>
<dbReference type="InterPro" id="IPR011604">
    <property type="entry name" value="PDDEXK-like_dom_sf"/>
</dbReference>
<dbReference type="GO" id="GO:0000725">
    <property type="term" value="P:recombinational repair"/>
    <property type="evidence" value="ECO:0007669"/>
    <property type="project" value="TreeGrafter"/>
</dbReference>
<evidence type="ECO:0000313" key="12">
    <source>
        <dbReference type="EMBL" id="OGH73251.1"/>
    </source>
</evidence>
<proteinExistence type="predicted"/>
<dbReference type="PANTHER" id="PTHR11070:SF2">
    <property type="entry name" value="ATP-DEPENDENT DNA HELICASE SRS2"/>
    <property type="match status" value="1"/>
</dbReference>
<evidence type="ECO:0000259" key="10">
    <source>
        <dbReference type="Pfam" id="PF12705"/>
    </source>
</evidence>
<keyword evidence="4" id="KW-0378">Hydrolase</keyword>
<evidence type="ECO:0000256" key="1">
    <source>
        <dbReference type="ARBA" id="ARBA00022722"/>
    </source>
</evidence>
<dbReference type="InterPro" id="IPR000212">
    <property type="entry name" value="DNA_helicase_UvrD/REP"/>
</dbReference>
<keyword evidence="5" id="KW-0347">Helicase</keyword>
<dbReference type="SUPFAM" id="SSF52980">
    <property type="entry name" value="Restriction endonuclease-like"/>
    <property type="match status" value="1"/>
</dbReference>
<dbReference type="SUPFAM" id="SSF52540">
    <property type="entry name" value="P-loop containing nucleoside triphosphate hydrolases"/>
    <property type="match status" value="1"/>
</dbReference>
<evidence type="ECO:0000256" key="6">
    <source>
        <dbReference type="ARBA" id="ARBA00022839"/>
    </source>
</evidence>
<keyword evidence="3" id="KW-0227">DNA damage</keyword>
<evidence type="ECO:0000313" key="13">
    <source>
        <dbReference type="Proteomes" id="UP000177457"/>
    </source>
</evidence>
<reference evidence="12 13" key="1">
    <citation type="journal article" date="2016" name="Nat. Commun.">
        <title>Thousands of microbial genomes shed light on interconnected biogeochemical processes in an aquifer system.</title>
        <authorList>
            <person name="Anantharaman K."/>
            <person name="Brown C.T."/>
            <person name="Hug L.A."/>
            <person name="Sharon I."/>
            <person name="Castelle C.J."/>
            <person name="Probst A.J."/>
            <person name="Thomas B.C."/>
            <person name="Singh A."/>
            <person name="Wilkins M.J."/>
            <person name="Karaoz U."/>
            <person name="Brodie E.L."/>
            <person name="Williams K.H."/>
            <person name="Hubbard S.S."/>
            <person name="Banfield J.F."/>
        </authorList>
    </citation>
    <scope>NUCLEOTIDE SEQUENCE [LARGE SCALE GENOMIC DNA]</scope>
</reference>
<evidence type="ECO:0000259" key="11">
    <source>
        <dbReference type="Pfam" id="PF13361"/>
    </source>
</evidence>
<name>A0A1F6MNL5_9BACT</name>
<dbReference type="Gene3D" id="1.10.486.10">
    <property type="entry name" value="PCRA, domain 4"/>
    <property type="match status" value="1"/>
</dbReference>
<keyword evidence="2" id="KW-0547">Nucleotide-binding</keyword>
<evidence type="ECO:0000256" key="2">
    <source>
        <dbReference type="ARBA" id="ARBA00022741"/>
    </source>
</evidence>
<dbReference type="InterPro" id="IPR027417">
    <property type="entry name" value="P-loop_NTPase"/>
</dbReference>